<sequence length="310" mass="34108">MTAEVLPRDKRFIAGLLFTVIGAAGFSAKAILAKLTYRYGVTGFATLTLRMVFAMPVYALIFVWYFRQQTPEQQRGFRRDWYLIGIVGLFGYYLASWFDFVGLEYISASFERLLLFIYPTLVLIISLVWLKNRAGRREIAALLITYVGIGISYHSEAALAGNRVQIGATYVIFAAITYAVYLVATEKLARHYSPLVFTSFAILISAVAIILHGVIAGEKLLGFPAEVYYLTLGMAIFCTVLPSLFVAQGIALIGSNRAAIISTLGPVMTIYLAYSFLGEVISTTQTVGTVLVIAGVALLTLKRRKVVSDV</sequence>
<dbReference type="PANTHER" id="PTHR42920">
    <property type="entry name" value="OS03G0707200 PROTEIN-RELATED"/>
    <property type="match status" value="1"/>
</dbReference>
<protein>
    <recommendedName>
        <fullName evidence="7">EamA domain-containing protein</fullName>
    </recommendedName>
</protein>
<dbReference type="Pfam" id="PF00892">
    <property type="entry name" value="EamA"/>
    <property type="match status" value="2"/>
</dbReference>
<keyword evidence="4 6" id="KW-1133">Transmembrane helix</keyword>
<keyword evidence="3 6" id="KW-0812">Transmembrane</keyword>
<feature type="transmembrane region" description="Helical" evidence="6">
    <location>
        <begin position="139"/>
        <end position="155"/>
    </location>
</feature>
<reference evidence="8 9" key="1">
    <citation type="submission" date="2012-06" db="EMBL/GenBank/DDBJ databases">
        <title>The complete chromosome of genome of Turneriella parva DSM 21527.</title>
        <authorList>
            <consortium name="US DOE Joint Genome Institute (JGI-PGF)"/>
            <person name="Lucas S."/>
            <person name="Han J."/>
            <person name="Lapidus A."/>
            <person name="Bruce D."/>
            <person name="Goodwin L."/>
            <person name="Pitluck S."/>
            <person name="Peters L."/>
            <person name="Kyrpides N."/>
            <person name="Mavromatis K."/>
            <person name="Ivanova N."/>
            <person name="Mikhailova N."/>
            <person name="Chertkov O."/>
            <person name="Detter J.C."/>
            <person name="Tapia R."/>
            <person name="Han C."/>
            <person name="Land M."/>
            <person name="Hauser L."/>
            <person name="Markowitz V."/>
            <person name="Cheng J.-F."/>
            <person name="Hugenholtz P."/>
            <person name="Woyke T."/>
            <person name="Wu D."/>
            <person name="Gronow S."/>
            <person name="Wellnitz S."/>
            <person name="Brambilla E."/>
            <person name="Klenk H.-P."/>
            <person name="Eisen J.A."/>
        </authorList>
    </citation>
    <scope>NUCLEOTIDE SEQUENCE [LARGE SCALE GENOMIC DNA]</scope>
    <source>
        <strain evidence="9">ATCC BAA-1111 / DSM 21527 / NCTC 11395 / H</strain>
    </source>
</reference>
<dbReference type="RefSeq" id="WP_014802414.1">
    <property type="nucleotide sequence ID" value="NC_018020.1"/>
</dbReference>
<dbReference type="KEGG" id="tpx:Turpa_1250"/>
<dbReference type="PANTHER" id="PTHR42920:SF5">
    <property type="entry name" value="EAMA DOMAIN-CONTAINING PROTEIN"/>
    <property type="match status" value="1"/>
</dbReference>
<evidence type="ECO:0000256" key="5">
    <source>
        <dbReference type="ARBA" id="ARBA00023136"/>
    </source>
</evidence>
<evidence type="ECO:0000256" key="3">
    <source>
        <dbReference type="ARBA" id="ARBA00022692"/>
    </source>
</evidence>
<evidence type="ECO:0000259" key="7">
    <source>
        <dbReference type="Pfam" id="PF00892"/>
    </source>
</evidence>
<evidence type="ECO:0000256" key="4">
    <source>
        <dbReference type="ARBA" id="ARBA00022989"/>
    </source>
</evidence>
<dbReference type="InterPro" id="IPR000620">
    <property type="entry name" value="EamA_dom"/>
</dbReference>
<evidence type="ECO:0000256" key="6">
    <source>
        <dbReference type="SAM" id="Phobius"/>
    </source>
</evidence>
<dbReference type="HOGENOM" id="CLU_033863_9_0_12"/>
<comment type="subcellular location">
    <subcellularLocation>
        <location evidence="1">Cell membrane</location>
        <topology evidence="1">Multi-pass membrane protein</topology>
    </subcellularLocation>
</comment>
<evidence type="ECO:0000313" key="8">
    <source>
        <dbReference type="EMBL" id="AFM11898.1"/>
    </source>
</evidence>
<feature type="transmembrane region" description="Helical" evidence="6">
    <location>
        <begin position="283"/>
        <end position="301"/>
    </location>
</feature>
<dbReference type="SUPFAM" id="SSF103481">
    <property type="entry name" value="Multidrug resistance efflux transporter EmrE"/>
    <property type="match status" value="2"/>
</dbReference>
<dbReference type="InterPro" id="IPR051258">
    <property type="entry name" value="Diverse_Substrate_Transporter"/>
</dbReference>
<feature type="transmembrane region" description="Helical" evidence="6">
    <location>
        <begin position="113"/>
        <end position="130"/>
    </location>
</feature>
<dbReference type="STRING" id="869212.Turpa_1250"/>
<name>I4B3P1_TURPD</name>
<feature type="transmembrane region" description="Helical" evidence="6">
    <location>
        <begin position="81"/>
        <end position="101"/>
    </location>
</feature>
<evidence type="ECO:0000256" key="2">
    <source>
        <dbReference type="ARBA" id="ARBA00022475"/>
    </source>
</evidence>
<feature type="transmembrane region" description="Helical" evidence="6">
    <location>
        <begin position="227"/>
        <end position="246"/>
    </location>
</feature>
<dbReference type="Proteomes" id="UP000006048">
    <property type="component" value="Chromosome"/>
</dbReference>
<dbReference type="AlphaFoldDB" id="I4B3P1"/>
<keyword evidence="2" id="KW-1003">Cell membrane</keyword>
<feature type="transmembrane region" description="Helical" evidence="6">
    <location>
        <begin position="44"/>
        <end position="66"/>
    </location>
</feature>
<feature type="domain" description="EamA" evidence="7">
    <location>
        <begin position="14"/>
        <end position="151"/>
    </location>
</feature>
<dbReference type="EMBL" id="CP002959">
    <property type="protein sequence ID" value="AFM11898.1"/>
    <property type="molecule type" value="Genomic_DNA"/>
</dbReference>
<accession>I4B3P1</accession>
<keyword evidence="5 6" id="KW-0472">Membrane</keyword>
<feature type="transmembrane region" description="Helical" evidence="6">
    <location>
        <begin position="167"/>
        <end position="184"/>
    </location>
</feature>
<feature type="transmembrane region" description="Helical" evidence="6">
    <location>
        <begin position="12"/>
        <end position="32"/>
    </location>
</feature>
<keyword evidence="9" id="KW-1185">Reference proteome</keyword>
<feature type="domain" description="EamA" evidence="7">
    <location>
        <begin position="166"/>
        <end position="300"/>
    </location>
</feature>
<dbReference type="GO" id="GO:0005886">
    <property type="term" value="C:plasma membrane"/>
    <property type="evidence" value="ECO:0007669"/>
    <property type="project" value="UniProtKB-SubCell"/>
</dbReference>
<gene>
    <name evidence="8" type="ordered locus">Turpa_1250</name>
</gene>
<evidence type="ECO:0000313" key="9">
    <source>
        <dbReference type="Proteomes" id="UP000006048"/>
    </source>
</evidence>
<organism evidence="8 9">
    <name type="scientific">Turneriella parva (strain ATCC BAA-1111 / DSM 21527 / NCTC 11395 / H)</name>
    <name type="common">Leptospira parva</name>
    <dbReference type="NCBI Taxonomy" id="869212"/>
    <lineage>
        <taxon>Bacteria</taxon>
        <taxon>Pseudomonadati</taxon>
        <taxon>Spirochaetota</taxon>
        <taxon>Spirochaetia</taxon>
        <taxon>Leptospirales</taxon>
        <taxon>Leptospiraceae</taxon>
        <taxon>Turneriella</taxon>
    </lineage>
</organism>
<proteinExistence type="predicted"/>
<feature type="transmembrane region" description="Helical" evidence="6">
    <location>
        <begin position="258"/>
        <end position="277"/>
    </location>
</feature>
<feature type="transmembrane region" description="Helical" evidence="6">
    <location>
        <begin position="196"/>
        <end position="215"/>
    </location>
</feature>
<dbReference type="InterPro" id="IPR037185">
    <property type="entry name" value="EmrE-like"/>
</dbReference>
<evidence type="ECO:0000256" key="1">
    <source>
        <dbReference type="ARBA" id="ARBA00004651"/>
    </source>
</evidence>